<dbReference type="Proteomes" id="UP000269331">
    <property type="component" value="Chromosome"/>
</dbReference>
<dbReference type="OrthoDB" id="9815286at2"/>
<dbReference type="RefSeq" id="WP_120171416.1">
    <property type="nucleotide sequence ID" value="NZ_AP018400.1"/>
</dbReference>
<dbReference type="AlphaFoldDB" id="A0A2Z5TP03"/>
<proteinExistence type="predicted"/>
<evidence type="ECO:0000259" key="7">
    <source>
        <dbReference type="Pfam" id="PF04024"/>
    </source>
</evidence>
<keyword evidence="2" id="KW-1003">Cell membrane</keyword>
<evidence type="ECO:0000313" key="8">
    <source>
        <dbReference type="EMBL" id="BBA92144.1"/>
    </source>
</evidence>
<evidence type="ECO:0000256" key="1">
    <source>
        <dbReference type="ARBA" id="ARBA00004162"/>
    </source>
</evidence>
<keyword evidence="3 6" id="KW-0812">Transmembrane</keyword>
<dbReference type="PANTHER" id="PTHR33885:SF3">
    <property type="entry name" value="PHAGE SHOCK PROTEIN C"/>
    <property type="match status" value="1"/>
</dbReference>
<dbReference type="GeneID" id="52229107"/>
<dbReference type="PANTHER" id="PTHR33885">
    <property type="entry name" value="PHAGE SHOCK PROTEIN C"/>
    <property type="match status" value="1"/>
</dbReference>
<evidence type="ECO:0000256" key="4">
    <source>
        <dbReference type="ARBA" id="ARBA00022989"/>
    </source>
</evidence>
<dbReference type="Pfam" id="PF04024">
    <property type="entry name" value="PspC"/>
    <property type="match status" value="1"/>
</dbReference>
<reference evidence="8 9" key="1">
    <citation type="journal article" date="2018" name="Genome Biol. Evol.">
        <title>Complete Genome Sequence of Streptococcus ruminantium sp. nov. GUT-187T (=DSM 104980T =JCM 31869T), the Type Strain of S. ruminantium, and Comparison with Genome Sequences of Streptococcus suis Strains.</title>
        <authorList>
            <person name="Tohya M."/>
            <person name="Sekizaki T."/>
            <person name="Miyoshi-Akiyama T."/>
        </authorList>
    </citation>
    <scope>NUCLEOTIDE SEQUENCE [LARGE SCALE GENOMIC DNA]</scope>
    <source>
        <strain evidence="8 9">GUT187T</strain>
    </source>
</reference>
<dbReference type="KEGG" id="srq:SR187_2675"/>
<accession>A0A2Z5TP03</accession>
<evidence type="ECO:0000256" key="6">
    <source>
        <dbReference type="SAM" id="Phobius"/>
    </source>
</evidence>
<name>A0A2Z5TP03_9STRE</name>
<protein>
    <submittedName>
        <fullName evidence="8">PspC domain-containing protein</fullName>
    </submittedName>
</protein>
<keyword evidence="5 6" id="KW-0472">Membrane</keyword>
<evidence type="ECO:0000256" key="5">
    <source>
        <dbReference type="ARBA" id="ARBA00023136"/>
    </source>
</evidence>
<evidence type="ECO:0000313" key="9">
    <source>
        <dbReference type="Proteomes" id="UP000269331"/>
    </source>
</evidence>
<keyword evidence="4 6" id="KW-1133">Transmembrane helix</keyword>
<dbReference type="EMBL" id="AP018400">
    <property type="protein sequence ID" value="BBA92144.1"/>
    <property type="molecule type" value="Genomic_DNA"/>
</dbReference>
<dbReference type="InterPro" id="IPR052027">
    <property type="entry name" value="PspC"/>
</dbReference>
<gene>
    <name evidence="8" type="ORF">SR187_2675</name>
</gene>
<sequence length="90" mass="10375">MLIELYKLRQGKVLSGVFAGLAHKFGWDVWLARVIFLVGLFLGRIPLILIGLYIAAAYFLPYKEDRDADRYGTGPRKIKKAEKIDKSWFE</sequence>
<dbReference type="GO" id="GO:0005886">
    <property type="term" value="C:plasma membrane"/>
    <property type="evidence" value="ECO:0007669"/>
    <property type="project" value="UniProtKB-SubCell"/>
</dbReference>
<feature type="domain" description="Phage shock protein PspC N-terminal" evidence="7">
    <location>
        <begin position="5"/>
        <end position="62"/>
    </location>
</feature>
<dbReference type="InterPro" id="IPR007168">
    <property type="entry name" value="Phageshock_PspC_N"/>
</dbReference>
<feature type="transmembrane region" description="Helical" evidence="6">
    <location>
        <begin position="34"/>
        <end position="60"/>
    </location>
</feature>
<evidence type="ECO:0000256" key="2">
    <source>
        <dbReference type="ARBA" id="ARBA00022475"/>
    </source>
</evidence>
<organism evidence="8 9">
    <name type="scientific">Streptococcus ruminantium</name>
    <dbReference type="NCBI Taxonomy" id="1917441"/>
    <lineage>
        <taxon>Bacteria</taxon>
        <taxon>Bacillati</taxon>
        <taxon>Bacillota</taxon>
        <taxon>Bacilli</taxon>
        <taxon>Lactobacillales</taxon>
        <taxon>Streptococcaceae</taxon>
        <taxon>Streptococcus</taxon>
    </lineage>
</organism>
<evidence type="ECO:0000256" key="3">
    <source>
        <dbReference type="ARBA" id="ARBA00022692"/>
    </source>
</evidence>
<comment type="subcellular location">
    <subcellularLocation>
        <location evidence="1">Cell membrane</location>
        <topology evidence="1">Single-pass membrane protein</topology>
    </subcellularLocation>
</comment>